<dbReference type="AlphaFoldDB" id="A0A0G3XHW9"/>
<accession>A0A0G3XHW9</accession>
<organism evidence="1 2">
    <name type="scientific">Croceicoccus naphthovorans</name>
    <dbReference type="NCBI Taxonomy" id="1348774"/>
    <lineage>
        <taxon>Bacteria</taxon>
        <taxon>Pseudomonadati</taxon>
        <taxon>Pseudomonadota</taxon>
        <taxon>Alphaproteobacteria</taxon>
        <taxon>Sphingomonadales</taxon>
        <taxon>Erythrobacteraceae</taxon>
        <taxon>Croceicoccus</taxon>
    </lineage>
</organism>
<evidence type="ECO:0000313" key="2">
    <source>
        <dbReference type="Proteomes" id="UP000035287"/>
    </source>
</evidence>
<name>A0A0G3XHW9_9SPHN</name>
<protein>
    <submittedName>
        <fullName evidence="1">Uncharacterized protein</fullName>
    </submittedName>
</protein>
<dbReference type="KEGG" id="cna:AB433_09910"/>
<dbReference type="PATRIC" id="fig|1348774.3.peg.2076"/>
<dbReference type="EMBL" id="CP011770">
    <property type="protein sequence ID" value="AKM10211.1"/>
    <property type="molecule type" value="Genomic_DNA"/>
</dbReference>
<proteinExistence type="predicted"/>
<reference evidence="1 2" key="1">
    <citation type="submission" date="2015-06" db="EMBL/GenBank/DDBJ databases">
        <authorList>
            <person name="Zeng Y."/>
            <person name="Huang Y."/>
        </authorList>
    </citation>
    <scope>NUCLEOTIDE SEQUENCE [LARGE SCALE GENOMIC DNA]</scope>
    <source>
        <strain evidence="1 2">PQ-2</strain>
    </source>
</reference>
<sequence>MRLSHEGTLPAVGAILELVFADHRIARGEVRWAEDSQIGLHVVPEIEEAALAENEPVAEPATPAALPELPKDQLARFMDLFEAAKLSGFSVVKLRVDADAIEMVVSTDPAR</sequence>
<dbReference type="Proteomes" id="UP000035287">
    <property type="component" value="Chromosome"/>
</dbReference>
<gene>
    <name evidence="1" type="ORF">AB433_09910</name>
</gene>
<dbReference type="STRING" id="1348774.AB433_09910"/>
<keyword evidence="2" id="KW-1185">Reference proteome</keyword>
<evidence type="ECO:0000313" key="1">
    <source>
        <dbReference type="EMBL" id="AKM10211.1"/>
    </source>
</evidence>